<sequence length="53" mass="5712">MNAHTLRVLLSTLVAVSPCGCTTTALLTDHHNYAGRVRRGSGPAHACPRQENR</sequence>
<reference evidence="1 2" key="1">
    <citation type="submission" date="2018-11" db="EMBL/GenBank/DDBJ databases">
        <title>Sequencing the genomes of 1000 actinobacteria strains.</title>
        <authorList>
            <person name="Klenk H.-P."/>
        </authorList>
    </citation>
    <scope>NUCLEOTIDE SEQUENCE [LARGE SCALE GENOMIC DNA]</scope>
    <source>
        <strain evidence="1 2">DSM 44254</strain>
    </source>
</reference>
<proteinExistence type="predicted"/>
<gene>
    <name evidence="1" type="ORF">EDD29_0019</name>
</gene>
<dbReference type="AlphaFoldDB" id="A0A3N1CMK3"/>
<protein>
    <submittedName>
        <fullName evidence="1">Uncharacterized protein</fullName>
    </submittedName>
</protein>
<dbReference type="Proteomes" id="UP000272400">
    <property type="component" value="Unassembled WGS sequence"/>
</dbReference>
<dbReference type="RefSeq" id="WP_170201226.1">
    <property type="nucleotide sequence ID" value="NZ_RJKE01000001.1"/>
</dbReference>
<evidence type="ECO:0000313" key="1">
    <source>
        <dbReference type="EMBL" id="ROO82539.1"/>
    </source>
</evidence>
<name>A0A3N1CMK3_9ACTN</name>
<dbReference type="EMBL" id="RJKE01000001">
    <property type="protein sequence ID" value="ROO82539.1"/>
    <property type="molecule type" value="Genomic_DNA"/>
</dbReference>
<evidence type="ECO:0000313" key="2">
    <source>
        <dbReference type="Proteomes" id="UP000272400"/>
    </source>
</evidence>
<accession>A0A3N1CMK3</accession>
<keyword evidence="2" id="KW-1185">Reference proteome</keyword>
<comment type="caution">
    <text evidence="1">The sequence shown here is derived from an EMBL/GenBank/DDBJ whole genome shotgun (WGS) entry which is preliminary data.</text>
</comment>
<organism evidence="1 2">
    <name type="scientific">Actinocorallia herbida</name>
    <dbReference type="NCBI Taxonomy" id="58109"/>
    <lineage>
        <taxon>Bacteria</taxon>
        <taxon>Bacillati</taxon>
        <taxon>Actinomycetota</taxon>
        <taxon>Actinomycetes</taxon>
        <taxon>Streptosporangiales</taxon>
        <taxon>Thermomonosporaceae</taxon>
        <taxon>Actinocorallia</taxon>
    </lineage>
</organism>